<evidence type="ECO:0000313" key="2">
    <source>
        <dbReference type="EMBL" id="KAG1529580.1"/>
    </source>
</evidence>
<dbReference type="AlphaFoldDB" id="A0A9P6XPB6"/>
<protein>
    <submittedName>
        <fullName evidence="2">Uncharacterized protein</fullName>
    </submittedName>
</protein>
<keyword evidence="1" id="KW-0812">Transmembrane</keyword>
<keyword evidence="3" id="KW-1185">Reference proteome</keyword>
<accession>A0A9P6XPB6</accession>
<dbReference type="Proteomes" id="UP000740926">
    <property type="component" value="Unassembled WGS sequence"/>
</dbReference>
<organism evidence="2 3">
    <name type="scientific">Rhizopus delemar</name>
    <dbReference type="NCBI Taxonomy" id="936053"/>
    <lineage>
        <taxon>Eukaryota</taxon>
        <taxon>Fungi</taxon>
        <taxon>Fungi incertae sedis</taxon>
        <taxon>Mucoromycota</taxon>
        <taxon>Mucoromycotina</taxon>
        <taxon>Mucoromycetes</taxon>
        <taxon>Mucorales</taxon>
        <taxon>Mucorineae</taxon>
        <taxon>Rhizopodaceae</taxon>
        <taxon>Rhizopus</taxon>
    </lineage>
</organism>
<keyword evidence="1" id="KW-0472">Membrane</keyword>
<dbReference type="EMBL" id="JAANIU010014680">
    <property type="protein sequence ID" value="KAG1529580.1"/>
    <property type="molecule type" value="Genomic_DNA"/>
</dbReference>
<evidence type="ECO:0000256" key="1">
    <source>
        <dbReference type="SAM" id="Phobius"/>
    </source>
</evidence>
<reference evidence="2 3" key="1">
    <citation type="journal article" date="2020" name="Microb. Genom.">
        <title>Genetic diversity of clinical and environmental Mucorales isolates obtained from an investigation of mucormycosis cases among solid organ transplant recipients.</title>
        <authorList>
            <person name="Nguyen M.H."/>
            <person name="Kaul D."/>
            <person name="Muto C."/>
            <person name="Cheng S.J."/>
            <person name="Richter R.A."/>
            <person name="Bruno V.M."/>
            <person name="Liu G."/>
            <person name="Beyhan S."/>
            <person name="Sundermann A.J."/>
            <person name="Mounaud S."/>
            <person name="Pasculle A.W."/>
            <person name="Nierman W.C."/>
            <person name="Driscoll E."/>
            <person name="Cumbie R."/>
            <person name="Clancy C.J."/>
            <person name="Dupont C.L."/>
        </authorList>
    </citation>
    <scope>NUCLEOTIDE SEQUENCE [LARGE SCALE GENOMIC DNA]</scope>
    <source>
        <strain evidence="2 3">GL24</strain>
    </source>
</reference>
<sequence>MQELFQSQALFGDYARHWHLPLGLAIIALVALLPNGIAGLPAQWRQRREARAANARAAAAATSARAPVRLPIPGEPHV</sequence>
<keyword evidence="1" id="KW-1133">Transmembrane helix</keyword>
<feature type="transmembrane region" description="Helical" evidence="1">
    <location>
        <begin position="20"/>
        <end position="42"/>
    </location>
</feature>
<proteinExistence type="predicted"/>
<name>A0A9P6XPB6_9FUNG</name>
<gene>
    <name evidence="2" type="ORF">G6F50_017900</name>
</gene>
<evidence type="ECO:0000313" key="3">
    <source>
        <dbReference type="Proteomes" id="UP000740926"/>
    </source>
</evidence>
<comment type="caution">
    <text evidence="2">The sequence shown here is derived from an EMBL/GenBank/DDBJ whole genome shotgun (WGS) entry which is preliminary data.</text>
</comment>